<evidence type="ECO:0008006" key="6">
    <source>
        <dbReference type="Google" id="ProtNLM"/>
    </source>
</evidence>
<dbReference type="InterPro" id="IPR037239">
    <property type="entry name" value="OSBP_sf"/>
</dbReference>
<protein>
    <recommendedName>
        <fullName evidence="6">Oxysterol-binding protein</fullName>
    </recommendedName>
</protein>
<accession>A0ABP0DCL0</accession>
<dbReference type="EMBL" id="CAWUOM010000020">
    <property type="protein sequence ID" value="CAK7265882.1"/>
    <property type="molecule type" value="Genomic_DNA"/>
</dbReference>
<dbReference type="Gene3D" id="3.30.70.3490">
    <property type="match status" value="1"/>
</dbReference>
<dbReference type="Proteomes" id="UP001642501">
    <property type="component" value="Unassembled WGS sequence"/>
</dbReference>
<dbReference type="InterPro" id="IPR018494">
    <property type="entry name" value="Oxysterol-bd_CS"/>
</dbReference>
<comment type="similarity">
    <text evidence="1 2">Belongs to the OSBP family.</text>
</comment>
<dbReference type="Pfam" id="PF01237">
    <property type="entry name" value="Oxysterol_BP"/>
    <property type="match status" value="1"/>
</dbReference>
<dbReference type="Gene3D" id="1.10.287.2720">
    <property type="match status" value="1"/>
</dbReference>
<feature type="compositionally biased region" description="Low complexity" evidence="3">
    <location>
        <begin position="99"/>
        <end position="114"/>
    </location>
</feature>
<sequence length="428" mass="46728">MSVVEVGQCWAQRPAVFAAPALEPDAGRRCLLVLRMFLIALRSQLYVGGSPTSSIKKPLNAFLGELFLAEWTDQVNHGAESPPSSVRSNLSSQMTGQDSSSPSPSSSSSSSSSSRCGCGTDRITTRLVAEQVSHHPPITAMHIADDVHGVRADGYARVEMTFSGAVQVRQVGHAIVRIDTFNEEYLIPLPDITVRGFLSGRLYPEITGTYHVVGSTGYTAEIKFSGKGFAWGGKQNAFVATVYGPRSDQKLSDAKLSRNSSNDGRERLYVIDGVWSQSWTVCDARTGHVIETYNVDAPENAPAPIALPDTESQDPWESRRAWSGVLDGLNKGDMSQTVAEKSKIEQAQRRMRANEAADGKAWTPLFFTSHGHDGRGMFHRLAANVVSDSPKLQLHDDRTKGVWRADSGKIKNMQRPFRGRLTPLGEQP</sequence>
<feature type="region of interest" description="Disordered" evidence="3">
    <location>
        <begin position="78"/>
        <end position="118"/>
    </location>
</feature>
<dbReference type="PROSITE" id="PS01013">
    <property type="entry name" value="OSBP"/>
    <property type="match status" value="1"/>
</dbReference>
<comment type="caution">
    <text evidence="4">The sequence shown here is derived from an EMBL/GenBank/DDBJ whole genome shotgun (WGS) entry which is preliminary data.</text>
</comment>
<evidence type="ECO:0000313" key="4">
    <source>
        <dbReference type="EMBL" id="CAK7265882.1"/>
    </source>
</evidence>
<dbReference type="SUPFAM" id="SSF144000">
    <property type="entry name" value="Oxysterol-binding protein-like"/>
    <property type="match status" value="1"/>
</dbReference>
<evidence type="ECO:0000256" key="3">
    <source>
        <dbReference type="SAM" id="MobiDB-lite"/>
    </source>
</evidence>
<evidence type="ECO:0000256" key="1">
    <source>
        <dbReference type="ARBA" id="ARBA00008842"/>
    </source>
</evidence>
<reference evidence="4 5" key="1">
    <citation type="submission" date="2024-01" db="EMBL/GenBank/DDBJ databases">
        <authorList>
            <person name="Allen C."/>
            <person name="Tagirdzhanova G."/>
        </authorList>
    </citation>
    <scope>NUCLEOTIDE SEQUENCE [LARGE SCALE GENOMIC DNA]</scope>
    <source>
        <strain evidence="4 5">CBS 573.63</strain>
    </source>
</reference>
<organism evidence="4 5">
    <name type="scientific">Sporothrix epigloea</name>
    <dbReference type="NCBI Taxonomy" id="1892477"/>
    <lineage>
        <taxon>Eukaryota</taxon>
        <taxon>Fungi</taxon>
        <taxon>Dikarya</taxon>
        <taxon>Ascomycota</taxon>
        <taxon>Pezizomycotina</taxon>
        <taxon>Sordariomycetes</taxon>
        <taxon>Sordariomycetidae</taxon>
        <taxon>Ophiostomatales</taxon>
        <taxon>Ophiostomataceae</taxon>
        <taxon>Sporothrix</taxon>
    </lineage>
</organism>
<proteinExistence type="inferred from homology"/>
<feature type="compositionally biased region" description="Low complexity" evidence="3">
    <location>
        <begin position="81"/>
        <end position="92"/>
    </location>
</feature>
<keyword evidence="5" id="KW-1185">Reference proteome</keyword>
<evidence type="ECO:0000313" key="5">
    <source>
        <dbReference type="Proteomes" id="UP001642501"/>
    </source>
</evidence>
<gene>
    <name evidence="4" type="ORF">SEPCBS57363_001815</name>
</gene>
<name>A0ABP0DCL0_9PEZI</name>
<dbReference type="PANTHER" id="PTHR10972">
    <property type="entry name" value="OXYSTEROL-BINDING PROTEIN-RELATED"/>
    <property type="match status" value="1"/>
</dbReference>
<dbReference type="PANTHER" id="PTHR10972:SF92">
    <property type="entry name" value="OXYSTEROL BINDING PROTEIN"/>
    <property type="match status" value="1"/>
</dbReference>
<evidence type="ECO:0000256" key="2">
    <source>
        <dbReference type="RuleBase" id="RU003844"/>
    </source>
</evidence>
<dbReference type="Gene3D" id="2.40.160.120">
    <property type="match status" value="1"/>
</dbReference>
<dbReference type="InterPro" id="IPR000648">
    <property type="entry name" value="Oxysterol-bd"/>
</dbReference>